<proteinExistence type="predicted"/>
<comment type="caution">
    <text evidence="2">The sequence shown here is derived from an EMBL/GenBank/DDBJ whole genome shotgun (WGS) entry which is preliminary data.</text>
</comment>
<feature type="region of interest" description="Disordered" evidence="1">
    <location>
        <begin position="1"/>
        <end position="21"/>
    </location>
</feature>
<gene>
    <name evidence="2" type="ORF">ADICEAN_02292</name>
</gene>
<protein>
    <submittedName>
        <fullName evidence="2">Uncharacterized protein</fullName>
    </submittedName>
</protein>
<keyword evidence="3" id="KW-1185">Reference proteome</keyword>
<dbReference type="EMBL" id="AODQ01000053">
    <property type="protein sequence ID" value="EMR02586.1"/>
    <property type="molecule type" value="Genomic_DNA"/>
</dbReference>
<name>M7N5S3_9BACT</name>
<evidence type="ECO:0000313" key="2">
    <source>
        <dbReference type="EMBL" id="EMR02586.1"/>
    </source>
</evidence>
<accession>M7N5S3</accession>
<organism evidence="2 3">
    <name type="scientific">Cesiribacter andamanensis AMV16</name>
    <dbReference type="NCBI Taxonomy" id="1279009"/>
    <lineage>
        <taxon>Bacteria</taxon>
        <taxon>Pseudomonadati</taxon>
        <taxon>Bacteroidota</taxon>
        <taxon>Cytophagia</taxon>
        <taxon>Cytophagales</taxon>
        <taxon>Cesiribacteraceae</taxon>
        <taxon>Cesiribacter</taxon>
    </lineage>
</organism>
<evidence type="ECO:0000313" key="3">
    <source>
        <dbReference type="Proteomes" id="UP000011910"/>
    </source>
</evidence>
<dbReference type="Proteomes" id="UP000011910">
    <property type="component" value="Unassembled WGS sequence"/>
</dbReference>
<evidence type="ECO:0000256" key="1">
    <source>
        <dbReference type="SAM" id="MobiDB-lite"/>
    </source>
</evidence>
<sequence>MIPSFCIPEGQPPEGFSSVPDTLNRKTEKLQAVQLVLLQTALRQIEYLQHLHTETTNSLNRKTAHFSRPEKKLQLLLQPVGPGLHLISKEAQKRTGVRKSVQSVRFRTLPLQKKGSIFKI</sequence>
<reference evidence="2 3" key="1">
    <citation type="journal article" date="2013" name="Genome Announc.">
        <title>Draft Genome Sequence of Cesiribacter andamanensis Strain AMV16T, Isolated from a Soil Sample from a Mud Volcano in the Andaman Islands, India.</title>
        <authorList>
            <person name="Shivaji S."/>
            <person name="Ara S."/>
            <person name="Begum Z."/>
            <person name="Srinivas T.N."/>
            <person name="Singh A."/>
            <person name="Kumar Pinnaka A."/>
        </authorList>
    </citation>
    <scope>NUCLEOTIDE SEQUENCE [LARGE SCALE GENOMIC DNA]</scope>
    <source>
        <strain evidence="2 3">AMV16</strain>
    </source>
</reference>
<dbReference type="AlphaFoldDB" id="M7N5S3"/>